<organism evidence="2 3">
    <name type="scientific">Vibrio natriegens NBRC 15636 = ATCC 14048 = DSM 759</name>
    <dbReference type="NCBI Taxonomy" id="1219067"/>
    <lineage>
        <taxon>Bacteria</taxon>
        <taxon>Pseudomonadati</taxon>
        <taxon>Pseudomonadota</taxon>
        <taxon>Gammaproteobacteria</taxon>
        <taxon>Vibrionales</taxon>
        <taxon>Vibrionaceae</taxon>
        <taxon>Vibrio</taxon>
    </lineage>
</organism>
<keyword evidence="3" id="KW-1185">Reference proteome</keyword>
<reference evidence="2 3" key="1">
    <citation type="submission" date="2016-07" db="EMBL/GenBank/DDBJ databases">
        <title>Developing Vibrio natriegens as a novel, fast-growing host for biotechnology.</title>
        <authorList>
            <person name="Weinstock M.T."/>
            <person name="Hesek E.D."/>
            <person name="Wilson C.M."/>
            <person name="Gibson D.G."/>
        </authorList>
    </citation>
    <scope>NUCLEOTIDE SEQUENCE [LARGE SCALE GENOMIC DNA]</scope>
    <source>
        <strain evidence="2 3">ATCC 14048</strain>
    </source>
</reference>
<proteinExistence type="predicted"/>
<dbReference type="GeneID" id="70912886"/>
<name>A0AAN1CW00_VIBNA</name>
<dbReference type="RefSeq" id="WP_020332812.1">
    <property type="nucleotide sequence ID" value="NZ_BCUC01000003.1"/>
</dbReference>
<protein>
    <recommendedName>
        <fullName evidence="1">PD-(D/E)XK nuclease domain-containing protein</fullName>
    </recommendedName>
</protein>
<accession>A0AAN1CW00</accession>
<evidence type="ECO:0000313" key="3">
    <source>
        <dbReference type="Proteomes" id="UP000092741"/>
    </source>
</evidence>
<evidence type="ECO:0000313" key="2">
    <source>
        <dbReference type="EMBL" id="ANQ12065.1"/>
    </source>
</evidence>
<dbReference type="KEGG" id="vna:PN96_08760"/>
<feature type="domain" description="PD-(D/E)XK nuclease" evidence="1">
    <location>
        <begin position="13"/>
        <end position="132"/>
    </location>
</feature>
<dbReference type="AlphaFoldDB" id="A0AAN1CW00"/>
<dbReference type="InterPro" id="IPR046821">
    <property type="entry name" value="PDDEXK_11"/>
</dbReference>
<gene>
    <name evidence="2" type="ORF">BA890_04590</name>
</gene>
<dbReference type="Pfam" id="PF20472">
    <property type="entry name" value="PDDEXK_11"/>
    <property type="match status" value="1"/>
</dbReference>
<evidence type="ECO:0000259" key="1">
    <source>
        <dbReference type="Pfam" id="PF20472"/>
    </source>
</evidence>
<dbReference type="Proteomes" id="UP000092741">
    <property type="component" value="Chromosome 1"/>
</dbReference>
<dbReference type="EMBL" id="CP016345">
    <property type="protein sequence ID" value="ANQ12065.1"/>
    <property type="molecule type" value="Genomic_DNA"/>
</dbReference>
<sequence>MCRTDLLKDTQRIIEGLGFEENQSEKPFTYQRNVKYPSIFSEKSDYANFLLHTPKGTIQVMARFQEVTGTAIEKLAYIPFDAARTSHNHYIVVCGGGELLKQNRAVRFLNEHKDDAPKLHALDINSLESYLESCFDNKAA</sequence>